<protein>
    <submittedName>
        <fullName evidence="1">Uncharacterized protein</fullName>
    </submittedName>
</protein>
<evidence type="ECO:0000313" key="2">
    <source>
        <dbReference type="Proteomes" id="UP000825729"/>
    </source>
</evidence>
<proteinExistence type="predicted"/>
<dbReference type="EMBL" id="JAINDJ010000005">
    <property type="protein sequence ID" value="KAG9446663.1"/>
    <property type="molecule type" value="Genomic_DNA"/>
</dbReference>
<dbReference type="Proteomes" id="UP000825729">
    <property type="component" value="Unassembled WGS sequence"/>
</dbReference>
<organism evidence="1 2">
    <name type="scientific">Aristolochia fimbriata</name>
    <name type="common">White veined hardy Dutchman's pipe vine</name>
    <dbReference type="NCBI Taxonomy" id="158543"/>
    <lineage>
        <taxon>Eukaryota</taxon>
        <taxon>Viridiplantae</taxon>
        <taxon>Streptophyta</taxon>
        <taxon>Embryophyta</taxon>
        <taxon>Tracheophyta</taxon>
        <taxon>Spermatophyta</taxon>
        <taxon>Magnoliopsida</taxon>
        <taxon>Magnoliidae</taxon>
        <taxon>Piperales</taxon>
        <taxon>Aristolochiaceae</taxon>
        <taxon>Aristolochia</taxon>
    </lineage>
</organism>
<name>A0AAV7ECW2_ARIFI</name>
<evidence type="ECO:0000313" key="1">
    <source>
        <dbReference type="EMBL" id="KAG9446663.1"/>
    </source>
</evidence>
<gene>
    <name evidence="1" type="ORF">H6P81_012791</name>
</gene>
<reference evidence="1 2" key="1">
    <citation type="submission" date="2021-07" db="EMBL/GenBank/DDBJ databases">
        <title>The Aristolochia fimbriata genome: insights into angiosperm evolution, floral development and chemical biosynthesis.</title>
        <authorList>
            <person name="Jiao Y."/>
        </authorList>
    </citation>
    <scope>NUCLEOTIDE SEQUENCE [LARGE SCALE GENOMIC DNA]</scope>
    <source>
        <strain evidence="1">IBCAS-2021</strain>
        <tissue evidence="1">Leaf</tissue>
    </source>
</reference>
<keyword evidence="2" id="KW-1185">Reference proteome</keyword>
<dbReference type="AlphaFoldDB" id="A0AAV7ECW2"/>
<accession>A0AAV7ECW2</accession>
<comment type="caution">
    <text evidence="1">The sequence shown here is derived from an EMBL/GenBank/DDBJ whole genome shotgun (WGS) entry which is preliminary data.</text>
</comment>
<sequence length="67" mass="7713">MELFYVLKYQSMQVLELGRVHVNVKFCELYGNDTHPKEVDVNVSLYVSLQIMSQNSITGYPEVSGDR</sequence>